<evidence type="ECO:0000313" key="4">
    <source>
        <dbReference type="Proteomes" id="UP000076842"/>
    </source>
</evidence>
<dbReference type="InParanoid" id="A0A165G556"/>
<dbReference type="PROSITE" id="PS51257">
    <property type="entry name" value="PROKAR_LIPOPROTEIN"/>
    <property type="match status" value="1"/>
</dbReference>
<proteinExistence type="predicted"/>
<evidence type="ECO:0000256" key="1">
    <source>
        <dbReference type="SAM" id="MobiDB-lite"/>
    </source>
</evidence>
<organism evidence="3 4">
    <name type="scientific">Calocera cornea HHB12733</name>
    <dbReference type="NCBI Taxonomy" id="1353952"/>
    <lineage>
        <taxon>Eukaryota</taxon>
        <taxon>Fungi</taxon>
        <taxon>Dikarya</taxon>
        <taxon>Basidiomycota</taxon>
        <taxon>Agaricomycotina</taxon>
        <taxon>Dacrymycetes</taxon>
        <taxon>Dacrymycetales</taxon>
        <taxon>Dacrymycetaceae</taxon>
        <taxon>Calocera</taxon>
    </lineage>
</organism>
<feature type="region of interest" description="Disordered" evidence="1">
    <location>
        <begin position="99"/>
        <end position="409"/>
    </location>
</feature>
<evidence type="ECO:0000313" key="3">
    <source>
        <dbReference type="EMBL" id="KZT57607.1"/>
    </source>
</evidence>
<keyword evidence="2" id="KW-0732">Signal</keyword>
<keyword evidence="4" id="KW-1185">Reference proteome</keyword>
<protein>
    <submittedName>
        <fullName evidence="3">Uncharacterized protein</fullName>
    </submittedName>
</protein>
<evidence type="ECO:0000256" key="2">
    <source>
        <dbReference type="SAM" id="SignalP"/>
    </source>
</evidence>
<feature type="compositionally biased region" description="Basic residues" evidence="1">
    <location>
        <begin position="115"/>
        <end position="124"/>
    </location>
</feature>
<accession>A0A165G556</accession>
<feature type="chain" id="PRO_5007857983" evidence="2">
    <location>
        <begin position="21"/>
        <end position="409"/>
    </location>
</feature>
<feature type="compositionally biased region" description="Low complexity" evidence="1">
    <location>
        <begin position="179"/>
        <end position="193"/>
    </location>
</feature>
<dbReference type="EMBL" id="KV423961">
    <property type="protein sequence ID" value="KZT57607.1"/>
    <property type="molecule type" value="Genomic_DNA"/>
</dbReference>
<dbReference type="AlphaFoldDB" id="A0A165G556"/>
<dbReference type="Proteomes" id="UP000076842">
    <property type="component" value="Unassembled WGS sequence"/>
</dbReference>
<reference evidence="3 4" key="1">
    <citation type="journal article" date="2016" name="Mol. Biol. Evol.">
        <title>Comparative Genomics of Early-Diverging Mushroom-Forming Fungi Provides Insights into the Origins of Lignocellulose Decay Capabilities.</title>
        <authorList>
            <person name="Nagy L.G."/>
            <person name="Riley R."/>
            <person name="Tritt A."/>
            <person name="Adam C."/>
            <person name="Daum C."/>
            <person name="Floudas D."/>
            <person name="Sun H."/>
            <person name="Yadav J.S."/>
            <person name="Pangilinan J."/>
            <person name="Larsson K.H."/>
            <person name="Matsuura K."/>
            <person name="Barry K."/>
            <person name="Labutti K."/>
            <person name="Kuo R."/>
            <person name="Ohm R.A."/>
            <person name="Bhattacharya S.S."/>
            <person name="Shirouzu T."/>
            <person name="Yoshinaga Y."/>
            <person name="Martin F.M."/>
            <person name="Grigoriev I.V."/>
            <person name="Hibbett D.S."/>
        </authorList>
    </citation>
    <scope>NUCLEOTIDE SEQUENCE [LARGE SCALE GENOMIC DNA]</scope>
    <source>
        <strain evidence="3 4">HHB12733</strain>
    </source>
</reference>
<feature type="compositionally biased region" description="Low complexity" evidence="1">
    <location>
        <begin position="270"/>
        <end position="279"/>
    </location>
</feature>
<feature type="compositionally biased region" description="Polar residues" evidence="1">
    <location>
        <begin position="127"/>
        <end position="144"/>
    </location>
</feature>
<feature type="signal peptide" evidence="2">
    <location>
        <begin position="1"/>
        <end position="20"/>
    </location>
</feature>
<name>A0A165G556_9BASI</name>
<feature type="compositionally biased region" description="Low complexity" evidence="1">
    <location>
        <begin position="216"/>
        <end position="242"/>
    </location>
</feature>
<feature type="compositionally biased region" description="Low complexity" evidence="1">
    <location>
        <begin position="367"/>
        <end position="386"/>
    </location>
</feature>
<feature type="compositionally biased region" description="Low complexity" evidence="1">
    <location>
        <begin position="394"/>
        <end position="409"/>
    </location>
</feature>
<feature type="compositionally biased region" description="Polar residues" evidence="1">
    <location>
        <begin position="201"/>
        <end position="215"/>
    </location>
</feature>
<feature type="compositionally biased region" description="Polar residues" evidence="1">
    <location>
        <begin position="346"/>
        <end position="359"/>
    </location>
</feature>
<gene>
    <name evidence="3" type="ORF">CALCODRAFT_495998</name>
</gene>
<feature type="compositionally biased region" description="Polar residues" evidence="1">
    <location>
        <begin position="162"/>
        <end position="176"/>
    </location>
</feature>
<feature type="compositionally biased region" description="Low complexity" evidence="1">
    <location>
        <begin position="301"/>
        <end position="332"/>
    </location>
</feature>
<sequence length="409" mass="42681">MFFKTTSAAVGLLLLGAACSLPVDRCSHPEWEGFSKECKGLQGLHSRALTLDPRSCSLAGPAVELKTNLKLVKVLNIPPAAEGSIHDRSLDDEDIELHGRSFDEDEETDLESRAKRPKGAKRPKSQAGPSNYNQPSANQASNHGPTGDTHHSATPPHPYSNAALSNPQMANLQQPFGQGYHSTSTHSSGHGASPPHPYSNAALSNPQMANLQQPFGQGYHSTSTHSSGHGTMGSTGHSETGSPGHVWQRPHPFSSAALATTRSHPDGQPSSHGSQAASHSHAESLGHSSGLTYGSYAPSYGHASHPSDHSSSSARSHPLSSEHSSGVSSLVRGYANASPDHHSVSAWASSQVSHNSYGQASLDPANSVPSGQSSSGGSERWSSNGGEHSFGYGSSQSQHSTASSSHDSQ</sequence>